<accession>A0A0B6ZMP9</accession>
<reference evidence="1" key="1">
    <citation type="submission" date="2014-12" db="EMBL/GenBank/DDBJ databases">
        <title>Insight into the proteome of Arion vulgaris.</title>
        <authorList>
            <person name="Aradska J."/>
            <person name="Bulat T."/>
            <person name="Smidak R."/>
            <person name="Sarate P."/>
            <person name="Gangsoo J."/>
            <person name="Sialana F."/>
            <person name="Bilban M."/>
            <person name="Lubec G."/>
        </authorList>
    </citation>
    <scope>NUCLEOTIDE SEQUENCE</scope>
    <source>
        <tissue evidence="1">Skin</tissue>
    </source>
</reference>
<organism evidence="1">
    <name type="scientific">Arion vulgaris</name>
    <dbReference type="NCBI Taxonomy" id="1028688"/>
    <lineage>
        <taxon>Eukaryota</taxon>
        <taxon>Metazoa</taxon>
        <taxon>Spiralia</taxon>
        <taxon>Lophotrochozoa</taxon>
        <taxon>Mollusca</taxon>
        <taxon>Gastropoda</taxon>
        <taxon>Heterobranchia</taxon>
        <taxon>Euthyneura</taxon>
        <taxon>Panpulmonata</taxon>
        <taxon>Eupulmonata</taxon>
        <taxon>Stylommatophora</taxon>
        <taxon>Helicina</taxon>
        <taxon>Arionoidea</taxon>
        <taxon>Arionidae</taxon>
        <taxon>Arion</taxon>
    </lineage>
</organism>
<feature type="non-terminal residue" evidence="1">
    <location>
        <position position="1"/>
    </location>
</feature>
<protein>
    <submittedName>
        <fullName evidence="1">Uncharacterized protein</fullName>
    </submittedName>
</protein>
<dbReference type="AlphaFoldDB" id="A0A0B6ZMP9"/>
<name>A0A0B6ZMP9_9EUPU</name>
<dbReference type="EMBL" id="HACG01022943">
    <property type="protein sequence ID" value="CEK69808.1"/>
    <property type="molecule type" value="Transcribed_RNA"/>
</dbReference>
<gene>
    <name evidence="1" type="primary">ORF71663</name>
</gene>
<evidence type="ECO:0000313" key="1">
    <source>
        <dbReference type="EMBL" id="CEK69808.1"/>
    </source>
</evidence>
<proteinExistence type="predicted"/>
<sequence length="98" mass="10818">VQYTSGSVAAGMSVDLNLELYAIASETDNKTKISTFSTILNIVTETDFLELPIRATILTAENYDDLTVAPHLSREAHANQMPKRPYLSLQLFKNNSKG</sequence>